<organism evidence="2 3">
    <name type="scientific">Stachybotrys chartarum (strain CBS 109288 / IBT 7711)</name>
    <name type="common">Toxic black mold</name>
    <name type="synonym">Stilbospora chartarum</name>
    <dbReference type="NCBI Taxonomy" id="1280523"/>
    <lineage>
        <taxon>Eukaryota</taxon>
        <taxon>Fungi</taxon>
        <taxon>Dikarya</taxon>
        <taxon>Ascomycota</taxon>
        <taxon>Pezizomycotina</taxon>
        <taxon>Sordariomycetes</taxon>
        <taxon>Hypocreomycetidae</taxon>
        <taxon>Hypocreales</taxon>
        <taxon>Stachybotryaceae</taxon>
        <taxon>Stachybotrys</taxon>
    </lineage>
</organism>
<feature type="compositionally biased region" description="Polar residues" evidence="1">
    <location>
        <begin position="69"/>
        <end position="79"/>
    </location>
</feature>
<name>A0A084AGB1_STACB</name>
<evidence type="ECO:0000313" key="3">
    <source>
        <dbReference type="Proteomes" id="UP000028045"/>
    </source>
</evidence>
<accession>A0A084AGB1</accession>
<protein>
    <submittedName>
        <fullName evidence="2">Uncharacterized protein</fullName>
    </submittedName>
</protein>
<evidence type="ECO:0000313" key="2">
    <source>
        <dbReference type="EMBL" id="KEY64340.1"/>
    </source>
</evidence>
<keyword evidence="3" id="KW-1185">Reference proteome</keyword>
<dbReference type="AlphaFoldDB" id="A0A084AGB1"/>
<gene>
    <name evidence="2" type="ORF">S7711_09606</name>
</gene>
<feature type="region of interest" description="Disordered" evidence="1">
    <location>
        <begin position="1"/>
        <end position="83"/>
    </location>
</feature>
<dbReference type="EMBL" id="KL648741">
    <property type="protein sequence ID" value="KEY64340.1"/>
    <property type="molecule type" value="Genomic_DNA"/>
</dbReference>
<dbReference type="OrthoDB" id="5194044at2759"/>
<dbReference type="HOGENOM" id="CLU_036825_1_0_1"/>
<evidence type="ECO:0000256" key="1">
    <source>
        <dbReference type="SAM" id="MobiDB-lite"/>
    </source>
</evidence>
<reference evidence="2 3" key="1">
    <citation type="journal article" date="2014" name="BMC Genomics">
        <title>Comparative genome sequencing reveals chemotype-specific gene clusters in the toxigenic black mold Stachybotrys.</title>
        <authorList>
            <person name="Semeiks J."/>
            <person name="Borek D."/>
            <person name="Otwinowski Z."/>
            <person name="Grishin N.V."/>
        </authorList>
    </citation>
    <scope>NUCLEOTIDE SEQUENCE [LARGE SCALE GENOMIC DNA]</scope>
    <source>
        <strain evidence="3">CBS 109288 / IBT 7711</strain>
    </source>
</reference>
<proteinExistence type="predicted"/>
<feature type="compositionally biased region" description="Polar residues" evidence="1">
    <location>
        <begin position="25"/>
        <end position="34"/>
    </location>
</feature>
<dbReference type="Proteomes" id="UP000028045">
    <property type="component" value="Unassembled WGS sequence"/>
</dbReference>
<sequence>MPGVATDPSSPKPARRFKAGDSPYRQVQFSSYSEPNHPKSRDCSCSACRDAPFENNNTKEKNNIKSTSVPITETSTKPASSLPRVALASARGTPGSQQQWHTSVDPTRSLPLPGLQAALPFGCFGPQPVASNNAFVPHPSFSSAPNHTYVGTQQPVLIPATQPKMPGEYQNTAPPPNGLNFQPPVPDTTFGPMQHLYVPRFDGGVVPGLQVGAPQFTYQPVVGGVTVSNQPPGYVVAQQPAYAQHSAFAQHPAYVQHPAYTQQPMVGQQAVMWNGQAYVPAAPQQFQQFQQFQHVQGVQPVGMGPNYAVGSGFPVIAGNSGPAPDILGIGHTQGEETVRQLEFAYANKLFEPQEFKPADEDPSRFYYVREVDGSWTQRNRFSIDSNGDCRWYVTDEGWFYAVRLPD</sequence>